<accession>A0A2D0AHW8</accession>
<evidence type="ECO:0000313" key="2">
    <source>
        <dbReference type="Proteomes" id="UP000198034"/>
    </source>
</evidence>
<evidence type="ECO:0000313" key="1">
    <source>
        <dbReference type="EMBL" id="OWP77693.1"/>
    </source>
</evidence>
<sequence>MSTYKIIKNEEKLKEFINWLPDLLPNEQYYITLLARKKYYPESGLKADKGQLKRTTATKERILGKLKQMEVKLGSYESDGLPVQQENLVVYITPNPRDLYQAGLKTIKEITDKIIQKDHRYNPQVLALNAIQTTTTRKLFFDLDIDFNSTDFEETILRFKEDVSKVINPDCLTFIRTHGGLHCLIKLEQIQTEYAKSWYQDIAKLTCEAYQVTMNGDNVLPMVGCVQGIDFSPYFLM</sequence>
<dbReference type="EMBL" id="MTCY01000015">
    <property type="protein sequence ID" value="OWP77693.1"/>
    <property type="molecule type" value="Genomic_DNA"/>
</dbReference>
<dbReference type="Proteomes" id="UP000198034">
    <property type="component" value="Unassembled WGS sequence"/>
</dbReference>
<reference evidence="1 2" key="1">
    <citation type="journal article" date="2017" name="Infect. Genet. Evol.">
        <title>Comparative genome analysis of fish pathogen Flavobacterium columnare reveals extensive sequence diversity within the species.</title>
        <authorList>
            <person name="Kayansamruaj P."/>
            <person name="Dong H.T."/>
            <person name="Hirono I."/>
            <person name="Kondo H."/>
            <person name="Senapin S."/>
            <person name="Rodkhum C."/>
        </authorList>
    </citation>
    <scope>NUCLEOTIDE SEQUENCE [LARGE SCALE GENOMIC DNA]</scope>
    <source>
        <strain evidence="1 2">1214</strain>
    </source>
</reference>
<name>A0A2D0AHW8_9FLAO</name>
<dbReference type="AlphaFoldDB" id="A0A2D0AHW8"/>
<gene>
    <name evidence="1" type="ORF">BWK62_07015</name>
</gene>
<organism evidence="1 2">
    <name type="scientific">Flavobacterium columnare</name>
    <dbReference type="NCBI Taxonomy" id="996"/>
    <lineage>
        <taxon>Bacteria</taxon>
        <taxon>Pseudomonadati</taxon>
        <taxon>Bacteroidota</taxon>
        <taxon>Flavobacteriia</taxon>
        <taxon>Flavobacteriales</taxon>
        <taxon>Flavobacteriaceae</taxon>
        <taxon>Flavobacterium</taxon>
    </lineage>
</organism>
<protein>
    <submittedName>
        <fullName evidence="1">Uncharacterized protein</fullName>
    </submittedName>
</protein>
<comment type="caution">
    <text evidence="1">The sequence shown here is derived from an EMBL/GenBank/DDBJ whole genome shotgun (WGS) entry which is preliminary data.</text>
</comment>
<proteinExistence type="predicted"/>